<dbReference type="PANTHER" id="PTHR30055">
    <property type="entry name" value="HTH-TYPE TRANSCRIPTIONAL REGULATOR RUTR"/>
    <property type="match status" value="1"/>
</dbReference>
<dbReference type="Gene3D" id="1.10.357.10">
    <property type="entry name" value="Tetracycline Repressor, domain 2"/>
    <property type="match status" value="1"/>
</dbReference>
<evidence type="ECO:0000256" key="2">
    <source>
        <dbReference type="ARBA" id="ARBA00023125"/>
    </source>
</evidence>
<dbReference type="AlphaFoldDB" id="A0AB39NYU8"/>
<dbReference type="GO" id="GO:0003700">
    <property type="term" value="F:DNA-binding transcription factor activity"/>
    <property type="evidence" value="ECO:0007669"/>
    <property type="project" value="TreeGrafter"/>
</dbReference>
<dbReference type="RefSeq" id="WP_369229196.1">
    <property type="nucleotide sequence ID" value="NZ_CP163435.1"/>
</dbReference>
<evidence type="ECO:0000313" key="6">
    <source>
        <dbReference type="EMBL" id="XDQ23457.1"/>
    </source>
</evidence>
<dbReference type="InterPro" id="IPR023772">
    <property type="entry name" value="DNA-bd_HTH_TetR-type_CS"/>
</dbReference>
<keyword evidence="3" id="KW-0804">Transcription</keyword>
<dbReference type="GO" id="GO:0000976">
    <property type="term" value="F:transcription cis-regulatory region binding"/>
    <property type="evidence" value="ECO:0007669"/>
    <property type="project" value="TreeGrafter"/>
</dbReference>
<dbReference type="InterPro" id="IPR047923">
    <property type="entry name" value="ArpA-like"/>
</dbReference>
<dbReference type="InterPro" id="IPR009057">
    <property type="entry name" value="Homeodomain-like_sf"/>
</dbReference>
<accession>A0AB39NYU8</accession>
<dbReference type="PROSITE" id="PS50977">
    <property type="entry name" value="HTH_TETR_2"/>
    <property type="match status" value="1"/>
</dbReference>
<dbReference type="InterPro" id="IPR050109">
    <property type="entry name" value="HTH-type_TetR-like_transc_reg"/>
</dbReference>
<dbReference type="PRINTS" id="PR00455">
    <property type="entry name" value="HTHTETR"/>
</dbReference>
<dbReference type="Pfam" id="PF00440">
    <property type="entry name" value="TetR_N"/>
    <property type="match status" value="1"/>
</dbReference>
<dbReference type="InterPro" id="IPR001647">
    <property type="entry name" value="HTH_TetR"/>
</dbReference>
<evidence type="ECO:0000256" key="3">
    <source>
        <dbReference type="ARBA" id="ARBA00023163"/>
    </source>
</evidence>
<sequence>MVKQVRAARTRQALVVAAAEIFAEDGYALATLPAISKRAGVSTGALHFHFASKEALAKEVEQVAADSVEKMAAACRASADTLLQSLVTATGRLLASVAADPVIRAGFKLGNDPSRKSGAGVPQWWCVWVHDLVARAQEAGELADDVSPQDAAASIVAATVGLEVLGTWDRAWLSRDRVAHFWAFILPRLAAAPQRIRVEPGG</sequence>
<keyword evidence="2 4" id="KW-0238">DNA-binding</keyword>
<feature type="DNA-binding region" description="H-T-H motif" evidence="4">
    <location>
        <begin position="31"/>
        <end position="50"/>
    </location>
</feature>
<name>A0AB39NYU8_9ACTN</name>
<dbReference type="SUPFAM" id="SSF48498">
    <property type="entry name" value="Tetracyclin repressor-like, C-terminal domain"/>
    <property type="match status" value="1"/>
</dbReference>
<dbReference type="EMBL" id="CP163435">
    <property type="protein sequence ID" value="XDQ23457.1"/>
    <property type="molecule type" value="Genomic_DNA"/>
</dbReference>
<protein>
    <submittedName>
        <fullName evidence="6">ScbR family autoregulator-binding transcription factor</fullName>
    </submittedName>
</protein>
<gene>
    <name evidence="6" type="ORF">AB5J56_01435</name>
</gene>
<proteinExistence type="predicted"/>
<dbReference type="PANTHER" id="PTHR30055:SF234">
    <property type="entry name" value="HTH-TYPE TRANSCRIPTIONAL REGULATOR BETI"/>
    <property type="match status" value="1"/>
</dbReference>
<organism evidence="6">
    <name type="scientific">Streptomyces sp. R21</name>
    <dbReference type="NCBI Taxonomy" id="3238627"/>
    <lineage>
        <taxon>Bacteria</taxon>
        <taxon>Bacillati</taxon>
        <taxon>Actinomycetota</taxon>
        <taxon>Actinomycetes</taxon>
        <taxon>Kitasatosporales</taxon>
        <taxon>Streptomycetaceae</taxon>
        <taxon>Streptomyces</taxon>
    </lineage>
</organism>
<dbReference type="InterPro" id="IPR036271">
    <property type="entry name" value="Tet_transcr_reg_TetR-rel_C_sf"/>
</dbReference>
<keyword evidence="1" id="KW-0805">Transcription regulation</keyword>
<dbReference type="PROSITE" id="PS01081">
    <property type="entry name" value="HTH_TETR_1"/>
    <property type="match status" value="1"/>
</dbReference>
<evidence type="ECO:0000259" key="5">
    <source>
        <dbReference type="PROSITE" id="PS50977"/>
    </source>
</evidence>
<dbReference type="NCBIfam" id="NF041196">
    <property type="entry name" value="ScbR_bind_reg"/>
    <property type="match status" value="1"/>
</dbReference>
<reference evidence="6" key="1">
    <citation type="submission" date="2024-07" db="EMBL/GenBank/DDBJ databases">
        <authorList>
            <person name="Yu S.T."/>
        </authorList>
    </citation>
    <scope>NUCLEOTIDE SEQUENCE</scope>
    <source>
        <strain evidence="6">R21</strain>
    </source>
</reference>
<evidence type="ECO:0000256" key="4">
    <source>
        <dbReference type="PROSITE-ProRule" id="PRU00335"/>
    </source>
</evidence>
<evidence type="ECO:0000256" key="1">
    <source>
        <dbReference type="ARBA" id="ARBA00023015"/>
    </source>
</evidence>
<dbReference type="SUPFAM" id="SSF46689">
    <property type="entry name" value="Homeodomain-like"/>
    <property type="match status" value="1"/>
</dbReference>
<feature type="domain" description="HTH tetR-type" evidence="5">
    <location>
        <begin position="8"/>
        <end position="68"/>
    </location>
</feature>